<dbReference type="InterPro" id="IPR050100">
    <property type="entry name" value="TRAFAC_GTPase_members"/>
</dbReference>
<dbReference type="Gene3D" id="3.40.50.300">
    <property type="entry name" value="P-loop containing nucleotide triphosphate hydrolases"/>
    <property type="match status" value="1"/>
</dbReference>
<organism evidence="6 7">
    <name type="scientific">Adineta ricciae</name>
    <name type="common">Rotifer</name>
    <dbReference type="NCBI Taxonomy" id="249248"/>
    <lineage>
        <taxon>Eukaryota</taxon>
        <taxon>Metazoa</taxon>
        <taxon>Spiralia</taxon>
        <taxon>Gnathifera</taxon>
        <taxon>Rotifera</taxon>
        <taxon>Eurotatoria</taxon>
        <taxon>Bdelloidea</taxon>
        <taxon>Adinetida</taxon>
        <taxon>Adinetidae</taxon>
        <taxon>Adineta</taxon>
    </lineage>
</organism>
<comment type="caution">
    <text evidence="6">The sequence shown here is derived from an EMBL/GenBank/DDBJ whole genome shotgun (WGS) entry which is preliminary data.</text>
</comment>
<dbReference type="OrthoDB" id="342024at2759"/>
<keyword evidence="3" id="KW-0342">GTP-binding</keyword>
<feature type="domain" description="Tr-type G" evidence="4">
    <location>
        <begin position="6"/>
        <end position="207"/>
    </location>
</feature>
<dbReference type="SUPFAM" id="SSF52540">
    <property type="entry name" value="P-loop containing nucleoside triphosphate hydrolases"/>
    <property type="match status" value="1"/>
</dbReference>
<proteinExistence type="inferred from homology"/>
<dbReference type="SUPFAM" id="SSF50465">
    <property type="entry name" value="EF-Tu/eEF-1alpha/eIF2-gamma C-terminal domain"/>
    <property type="match status" value="1"/>
</dbReference>
<comment type="similarity">
    <text evidence="1">Belongs to the TRAFAC class translation factor GTPase superfamily. Classic translation factor GTPase family. EF-Tu/EF-1A subfamily.</text>
</comment>
<dbReference type="GO" id="GO:0005525">
    <property type="term" value="F:GTP binding"/>
    <property type="evidence" value="ECO:0007669"/>
    <property type="project" value="UniProtKB-KW"/>
</dbReference>
<protein>
    <submittedName>
        <fullName evidence="6">Uncharacterized protein</fullName>
    </submittedName>
</protein>
<feature type="domain" description="Translation elongation factor EFTu-like" evidence="5">
    <location>
        <begin position="236"/>
        <end position="302"/>
    </location>
</feature>
<dbReference type="PANTHER" id="PTHR23115">
    <property type="entry name" value="TRANSLATION FACTOR"/>
    <property type="match status" value="1"/>
</dbReference>
<dbReference type="Pfam" id="PF00009">
    <property type="entry name" value="GTP_EFTU"/>
    <property type="match status" value="1"/>
</dbReference>
<evidence type="ECO:0000256" key="1">
    <source>
        <dbReference type="ARBA" id="ARBA00007249"/>
    </source>
</evidence>
<dbReference type="InterPro" id="IPR009001">
    <property type="entry name" value="Transl_elong_EF1A/Init_IF2_C"/>
</dbReference>
<dbReference type="InterPro" id="IPR027417">
    <property type="entry name" value="P-loop_NTPase"/>
</dbReference>
<keyword evidence="2" id="KW-0547">Nucleotide-binding</keyword>
<dbReference type="Gene3D" id="2.40.30.10">
    <property type="entry name" value="Translation factors"/>
    <property type="match status" value="2"/>
</dbReference>
<dbReference type="Pfam" id="PF03144">
    <property type="entry name" value="GTP_EFTU_D2"/>
    <property type="match status" value="1"/>
</dbReference>
<evidence type="ECO:0000313" key="7">
    <source>
        <dbReference type="Proteomes" id="UP000663852"/>
    </source>
</evidence>
<dbReference type="InterPro" id="IPR000795">
    <property type="entry name" value="T_Tr_GTP-bd_dom"/>
</dbReference>
<sequence length="455" mass="51663">MDNKKKKHLNAVFVGLNNSGRSTFLTQLLCRCGGIDKRTMMKLERDALQLGMTSLKYSWILEQLNRMRERSINIQIELNRFATKNYFVSINEERSTESFLRRIILSQTDCVVLIISALENKNQIHEYVQICSAFGIEQLVILVNKMDQTEPSFSQIRFDELKALSNQIPIIPISSRFGDNIVEESTNMPWFQGWSMNDQQGKTFLEILDAMTCLEDLSNEAFRMLIENVYKISGIGTVLLGKIQSGMIRTNMKIQINPLNLIEEIKLIEVNDETIQEAYAGSYVSFSVRSMDKKRIRRGMICSNVTNDLSGQISSFTAKIFFLKDSSCISEGSQLIVYCHTSRISCQIIEIKSNECTLVKLVPLEVTHVEKFTDFPSLSRIWIGTLTLSSACLKSVRVLDLLVYISDNSGILLASLLFYSNHRLPAFINIGANLTNDGFSWCHLSLNSNSKVTEN</sequence>
<evidence type="ECO:0000259" key="4">
    <source>
        <dbReference type="Pfam" id="PF00009"/>
    </source>
</evidence>
<dbReference type="Proteomes" id="UP000663852">
    <property type="component" value="Unassembled WGS sequence"/>
</dbReference>
<dbReference type="InterPro" id="IPR009000">
    <property type="entry name" value="Transl_B-barrel_sf"/>
</dbReference>
<dbReference type="EMBL" id="CAJNOJ010000331">
    <property type="protein sequence ID" value="CAF1403396.1"/>
    <property type="molecule type" value="Genomic_DNA"/>
</dbReference>
<evidence type="ECO:0000313" key="6">
    <source>
        <dbReference type="EMBL" id="CAF1403396.1"/>
    </source>
</evidence>
<dbReference type="GO" id="GO:0003924">
    <property type="term" value="F:GTPase activity"/>
    <property type="evidence" value="ECO:0007669"/>
    <property type="project" value="InterPro"/>
</dbReference>
<evidence type="ECO:0000256" key="3">
    <source>
        <dbReference type="ARBA" id="ARBA00023134"/>
    </source>
</evidence>
<evidence type="ECO:0000259" key="5">
    <source>
        <dbReference type="Pfam" id="PF03144"/>
    </source>
</evidence>
<dbReference type="SUPFAM" id="SSF50447">
    <property type="entry name" value="Translation proteins"/>
    <property type="match status" value="1"/>
</dbReference>
<name>A0A815L079_ADIRI</name>
<dbReference type="InterPro" id="IPR004161">
    <property type="entry name" value="EFTu-like_2"/>
</dbReference>
<dbReference type="AlphaFoldDB" id="A0A815L079"/>
<reference evidence="6" key="1">
    <citation type="submission" date="2021-02" db="EMBL/GenBank/DDBJ databases">
        <authorList>
            <person name="Nowell W R."/>
        </authorList>
    </citation>
    <scope>NUCLEOTIDE SEQUENCE</scope>
</reference>
<evidence type="ECO:0000256" key="2">
    <source>
        <dbReference type="ARBA" id="ARBA00022741"/>
    </source>
</evidence>
<gene>
    <name evidence="6" type="ORF">EDS130_LOCUS36174</name>
</gene>
<accession>A0A815L079</accession>